<dbReference type="Proteomes" id="UP001222027">
    <property type="component" value="Unassembled WGS sequence"/>
</dbReference>
<dbReference type="GO" id="GO:0005634">
    <property type="term" value="C:nucleus"/>
    <property type="evidence" value="ECO:0007669"/>
    <property type="project" value="InterPro"/>
</dbReference>
<dbReference type="InterPro" id="IPR002487">
    <property type="entry name" value="TF_Kbox"/>
</dbReference>
<accession>A0AAV8Q7Z5</accession>
<keyword evidence="3" id="KW-1185">Reference proteome</keyword>
<organism evidence="2 3">
    <name type="scientific">Ensete ventricosum</name>
    <name type="common">Abyssinian banana</name>
    <name type="synonym">Musa ensete</name>
    <dbReference type="NCBI Taxonomy" id="4639"/>
    <lineage>
        <taxon>Eukaryota</taxon>
        <taxon>Viridiplantae</taxon>
        <taxon>Streptophyta</taxon>
        <taxon>Embryophyta</taxon>
        <taxon>Tracheophyta</taxon>
        <taxon>Spermatophyta</taxon>
        <taxon>Magnoliopsida</taxon>
        <taxon>Liliopsida</taxon>
        <taxon>Zingiberales</taxon>
        <taxon>Musaceae</taxon>
        <taxon>Ensete</taxon>
    </lineage>
</organism>
<dbReference type="EMBL" id="JAQQAF010000007">
    <property type="protein sequence ID" value="KAJ8471306.1"/>
    <property type="molecule type" value="Genomic_DNA"/>
</dbReference>
<evidence type="ECO:0000259" key="1">
    <source>
        <dbReference type="PROSITE" id="PS51297"/>
    </source>
</evidence>
<sequence>MFWQREATSLRQQLHILQETHRQLMGEELSRLSAEDLENLDNQLEMGLRGVRKRKEQLLINEIQELNQKGSLIHQENMELYRKINIMHQENIELHKKVYAPTGETDPNRNSVIPHGFNITKEENALILLGLHQQHQHGEDLQLGAPKLGFQAK</sequence>
<name>A0AAV8Q7Z5_ENSVE</name>
<protein>
    <recommendedName>
        <fullName evidence="1">K-box domain-containing protein</fullName>
    </recommendedName>
</protein>
<dbReference type="PROSITE" id="PS51297">
    <property type="entry name" value="K_BOX"/>
    <property type="match status" value="1"/>
</dbReference>
<dbReference type="Pfam" id="PF01486">
    <property type="entry name" value="K-box"/>
    <property type="match status" value="1"/>
</dbReference>
<gene>
    <name evidence="2" type="ORF">OPV22_025649</name>
</gene>
<dbReference type="AlphaFoldDB" id="A0AAV8Q7Z5"/>
<reference evidence="2 3" key="1">
    <citation type="submission" date="2022-12" db="EMBL/GenBank/DDBJ databases">
        <title>Chromosome-scale assembly of the Ensete ventricosum genome.</title>
        <authorList>
            <person name="Dussert Y."/>
            <person name="Stocks J."/>
            <person name="Wendawek A."/>
            <person name="Woldeyes F."/>
            <person name="Nichols R.A."/>
            <person name="Borrell J.S."/>
        </authorList>
    </citation>
    <scope>NUCLEOTIDE SEQUENCE [LARGE SCALE GENOMIC DNA]</scope>
    <source>
        <strain evidence="3">cv. Maze</strain>
        <tissue evidence="2">Seeds</tissue>
    </source>
</reference>
<comment type="caution">
    <text evidence="2">The sequence shown here is derived from an EMBL/GenBank/DDBJ whole genome shotgun (WGS) entry which is preliminary data.</text>
</comment>
<evidence type="ECO:0000313" key="2">
    <source>
        <dbReference type="EMBL" id="KAJ8471306.1"/>
    </source>
</evidence>
<evidence type="ECO:0000313" key="3">
    <source>
        <dbReference type="Proteomes" id="UP001222027"/>
    </source>
</evidence>
<feature type="domain" description="K-box" evidence="1">
    <location>
        <begin position="1"/>
        <end position="90"/>
    </location>
</feature>
<proteinExistence type="predicted"/>
<dbReference type="GO" id="GO:0003700">
    <property type="term" value="F:DNA-binding transcription factor activity"/>
    <property type="evidence" value="ECO:0007669"/>
    <property type="project" value="InterPro"/>
</dbReference>